<feature type="transmembrane region" description="Helical" evidence="1">
    <location>
        <begin position="161"/>
        <end position="183"/>
    </location>
</feature>
<dbReference type="Proteomes" id="UP001307849">
    <property type="component" value="Unassembled WGS sequence"/>
</dbReference>
<sequence>MNPNFSFGSKSTETLDDYLVKARTASVTSTTNVTVNNAPPRLRPWFLLRTFLLIFTPILVTGLYLVIWLQFMVFEEGDLKFGNTDHQWLFYAWFVVATFGLSWSKDGLAGAEVAMLQTSYWQACSDTTLMMHMQNRWSGPAGWIYWILHIRSKGGLNFHKLFVVLSSISLLIFVGLPLSGLTINITEGFIASPTPPFVIGRTKENLYDRTPTESFDLLVDSWKIGSAPIVPGYGILYTPKNVSRGDYENLNKFPNTLPLTQSIPEVFLAPQAEYPISGRPWGIRAAYKCAIVEDASTFTILNERSSASYDWSTVKARPVNGPDPINTSVTLRTPSGNSISAFVGSSFKGTNIVAYAEIGRSVIRPESYDSLYNATDIDYNDHHGVLEYVVWQFRLKHSYNETEFRPTYKFNNTLEPTIRGMPSPVIQLDNGTWIRNTTFFQLKKTDYSGNPQDGIDDLKSFLNVQDFPVGNFTMRPIQSVAEPIGVRCEYTSAAGTAKLEPETSSFSSFIPEPPMWDVTQYRGKPLGSSAVEVLTDRFFDLFSSTGSPPPVAISNSPAYETFIQPRVLMKSIMLVFGLDALQIIYGGANVFEGAWRHENLTSSRKANVITPGVIPPYILLIFYGPWAVACLVIAGCYGFRPRLSDKLDYDSISQLREKLKNSLESMP</sequence>
<keyword evidence="1" id="KW-1133">Transmembrane helix</keyword>
<gene>
    <name evidence="2" type="ORF">TWF506_000524</name>
</gene>
<evidence type="ECO:0000256" key="1">
    <source>
        <dbReference type="SAM" id="Phobius"/>
    </source>
</evidence>
<feature type="transmembrane region" description="Helical" evidence="1">
    <location>
        <begin position="46"/>
        <end position="68"/>
    </location>
</feature>
<dbReference type="AlphaFoldDB" id="A0AAN8RXL6"/>
<protein>
    <submittedName>
        <fullName evidence="2">Uncharacterized protein</fullName>
    </submittedName>
</protein>
<dbReference type="EMBL" id="JAVHJM010000001">
    <property type="protein sequence ID" value="KAK6520246.1"/>
    <property type="molecule type" value="Genomic_DNA"/>
</dbReference>
<keyword evidence="1" id="KW-0472">Membrane</keyword>
<proteinExistence type="predicted"/>
<organism evidence="2 3">
    <name type="scientific">Arthrobotrys conoides</name>
    <dbReference type="NCBI Taxonomy" id="74498"/>
    <lineage>
        <taxon>Eukaryota</taxon>
        <taxon>Fungi</taxon>
        <taxon>Dikarya</taxon>
        <taxon>Ascomycota</taxon>
        <taxon>Pezizomycotina</taxon>
        <taxon>Orbiliomycetes</taxon>
        <taxon>Orbiliales</taxon>
        <taxon>Orbiliaceae</taxon>
        <taxon>Arthrobotrys</taxon>
    </lineage>
</organism>
<name>A0AAN8RXL6_9PEZI</name>
<keyword evidence="3" id="KW-1185">Reference proteome</keyword>
<comment type="caution">
    <text evidence="2">The sequence shown here is derived from an EMBL/GenBank/DDBJ whole genome shotgun (WGS) entry which is preliminary data.</text>
</comment>
<evidence type="ECO:0000313" key="3">
    <source>
        <dbReference type="Proteomes" id="UP001307849"/>
    </source>
</evidence>
<accession>A0AAN8RXL6</accession>
<feature type="transmembrane region" description="Helical" evidence="1">
    <location>
        <begin position="88"/>
        <end position="104"/>
    </location>
</feature>
<evidence type="ECO:0000313" key="2">
    <source>
        <dbReference type="EMBL" id="KAK6520246.1"/>
    </source>
</evidence>
<keyword evidence="1" id="KW-0812">Transmembrane</keyword>
<reference evidence="2 3" key="1">
    <citation type="submission" date="2019-10" db="EMBL/GenBank/DDBJ databases">
        <authorList>
            <person name="Palmer J.M."/>
        </authorList>
    </citation>
    <scope>NUCLEOTIDE SEQUENCE [LARGE SCALE GENOMIC DNA]</scope>
    <source>
        <strain evidence="2 3">TWF506</strain>
    </source>
</reference>
<feature type="transmembrane region" description="Helical" evidence="1">
    <location>
        <begin position="617"/>
        <end position="639"/>
    </location>
</feature>